<organism evidence="1 2">
    <name type="scientific">Spirosoma flavum</name>
    <dbReference type="NCBI Taxonomy" id="2048557"/>
    <lineage>
        <taxon>Bacteria</taxon>
        <taxon>Pseudomonadati</taxon>
        <taxon>Bacteroidota</taxon>
        <taxon>Cytophagia</taxon>
        <taxon>Cytophagales</taxon>
        <taxon>Cytophagaceae</taxon>
        <taxon>Spirosoma</taxon>
    </lineage>
</organism>
<dbReference type="RefSeq" id="WP_381508686.1">
    <property type="nucleotide sequence ID" value="NZ_JBHUOM010000048.1"/>
</dbReference>
<gene>
    <name evidence="1" type="ORF">ACFS25_30135</name>
</gene>
<evidence type="ECO:0000313" key="2">
    <source>
        <dbReference type="Proteomes" id="UP001597512"/>
    </source>
</evidence>
<dbReference type="EMBL" id="JBHUOM010000048">
    <property type="protein sequence ID" value="MFD2938064.1"/>
    <property type="molecule type" value="Genomic_DNA"/>
</dbReference>
<name>A0ABW6ARC6_9BACT</name>
<reference evidence="2" key="1">
    <citation type="journal article" date="2019" name="Int. J. Syst. Evol. Microbiol.">
        <title>The Global Catalogue of Microorganisms (GCM) 10K type strain sequencing project: providing services to taxonomists for standard genome sequencing and annotation.</title>
        <authorList>
            <consortium name="The Broad Institute Genomics Platform"/>
            <consortium name="The Broad Institute Genome Sequencing Center for Infectious Disease"/>
            <person name="Wu L."/>
            <person name="Ma J."/>
        </authorList>
    </citation>
    <scope>NUCLEOTIDE SEQUENCE [LARGE SCALE GENOMIC DNA]</scope>
    <source>
        <strain evidence="2">KCTC 52490</strain>
    </source>
</reference>
<protein>
    <submittedName>
        <fullName evidence="1">Toxin-antitoxin system YwqK family antitoxin</fullName>
    </submittedName>
</protein>
<evidence type="ECO:0000313" key="1">
    <source>
        <dbReference type="EMBL" id="MFD2938064.1"/>
    </source>
</evidence>
<sequence>MTTAQAQAIPSAPASLTTAAKPVLAPSGAPASPLSGFSSLPSSLTTLGLPTMSSLKEQKDAYLAGIMPDLGLKVKQLKKLKADRKNKHKLSKTEYEGLSMIKAYTKLGSGERTIVEEFYVMRDKDAVKPLPYIREVYRYYQKSARVTSSIVRDEGAGLLLHGPYKRYQNGDLVEEGYYYAGMKDGRWEKYDSKFMLIDKVRWYRGVPAESQLVYYDSTHHKIKEIIPIEYSKVKGPYMAFYENGLLAEEGKYENGVKIGRWTEYYPVNPNGRRMRRKLTQCARDQWDTTFEPYTISEWDEKGKLTYERAKEKVIEEEESEN</sequence>
<proteinExistence type="predicted"/>
<keyword evidence="2" id="KW-1185">Reference proteome</keyword>
<accession>A0ABW6ARC6</accession>
<dbReference type="Proteomes" id="UP001597512">
    <property type="component" value="Unassembled WGS sequence"/>
</dbReference>
<dbReference type="Gene3D" id="3.90.930.1">
    <property type="match status" value="1"/>
</dbReference>
<comment type="caution">
    <text evidence="1">The sequence shown here is derived from an EMBL/GenBank/DDBJ whole genome shotgun (WGS) entry which is preliminary data.</text>
</comment>
<dbReference type="SUPFAM" id="SSF82185">
    <property type="entry name" value="Histone H3 K4-specific methyltransferase SET7/9 N-terminal domain"/>
    <property type="match status" value="1"/>
</dbReference>